<keyword evidence="2" id="KW-0732">Signal</keyword>
<sequence length="360" mass="36589">MHGRTRGRRVGLASVALLLGLALAQSDGTPPAVQPPPPVVSPTPPTSPAPAPASPTAPPAPSTPDTSADTGEGSSVSLTRTTKDGGKRLIRVVRTGTSDETGIFVACQPLDDDPPGTPTVSVFSESGAGGVRVSIDKNVIVAPLAVVTQKEGGDGHIEVSAGSARFLDDVPKDAAGNPKTDQLSRCEVEASPQATPDTVNVTQGKTRLKGSKLTYDDSDGVAYIDGPITFSRQNQDSTLTGSSAKIEVNVDDQTTTLVGSVTLKDGDRTSSAERVEYDDAGNVAILRGTPQNPATSVTADQRVTASVIRYNLDTGSVVALGPIGGEFQDGTDTTSPATTQPASTPPVTTPAAPGTPPPAP</sequence>
<evidence type="ECO:0000256" key="2">
    <source>
        <dbReference type="SAM" id="SignalP"/>
    </source>
</evidence>
<dbReference type="AlphaFoldDB" id="A0A918C6Y9"/>
<organism evidence="4 5">
    <name type="scientific">Deinococcus ruber</name>
    <dbReference type="NCBI Taxonomy" id="1848197"/>
    <lineage>
        <taxon>Bacteria</taxon>
        <taxon>Thermotogati</taxon>
        <taxon>Deinococcota</taxon>
        <taxon>Deinococci</taxon>
        <taxon>Deinococcales</taxon>
        <taxon>Deinococcaceae</taxon>
        <taxon>Deinococcus</taxon>
    </lineage>
</organism>
<evidence type="ECO:0000259" key="3">
    <source>
        <dbReference type="Pfam" id="PF03968"/>
    </source>
</evidence>
<name>A0A918C6Y9_9DEIO</name>
<dbReference type="Pfam" id="PF03968">
    <property type="entry name" value="LptD_N"/>
    <property type="match status" value="1"/>
</dbReference>
<evidence type="ECO:0000313" key="4">
    <source>
        <dbReference type="EMBL" id="GGR08317.1"/>
    </source>
</evidence>
<feature type="region of interest" description="Disordered" evidence="1">
    <location>
        <begin position="322"/>
        <end position="360"/>
    </location>
</feature>
<protein>
    <recommendedName>
        <fullName evidence="3">Organic solvent tolerance-like N-terminal domain-containing protein</fullName>
    </recommendedName>
</protein>
<evidence type="ECO:0000256" key="1">
    <source>
        <dbReference type="SAM" id="MobiDB-lite"/>
    </source>
</evidence>
<dbReference type="Proteomes" id="UP000603865">
    <property type="component" value="Unassembled WGS sequence"/>
</dbReference>
<reference evidence="4" key="2">
    <citation type="submission" date="2020-09" db="EMBL/GenBank/DDBJ databases">
        <authorList>
            <person name="Sun Q."/>
            <person name="Ohkuma M."/>
        </authorList>
    </citation>
    <scope>NUCLEOTIDE SEQUENCE</scope>
    <source>
        <strain evidence="4">JCM 31311</strain>
    </source>
</reference>
<dbReference type="Gene3D" id="2.60.450.10">
    <property type="entry name" value="Lipopolysaccharide (LPS) transport protein A like domain"/>
    <property type="match status" value="1"/>
</dbReference>
<feature type="domain" description="Organic solvent tolerance-like N-terminal" evidence="3">
    <location>
        <begin position="198"/>
        <end position="279"/>
    </location>
</feature>
<accession>A0A918C6Y9</accession>
<keyword evidence="5" id="KW-1185">Reference proteome</keyword>
<feature type="chain" id="PRO_5037986579" description="Organic solvent tolerance-like N-terminal domain-containing protein" evidence="2">
    <location>
        <begin position="25"/>
        <end position="360"/>
    </location>
</feature>
<feature type="compositionally biased region" description="Low complexity" evidence="1">
    <location>
        <begin position="328"/>
        <end position="342"/>
    </location>
</feature>
<feature type="compositionally biased region" description="Pro residues" evidence="1">
    <location>
        <begin position="32"/>
        <end position="62"/>
    </location>
</feature>
<comment type="caution">
    <text evidence="4">The sequence shown here is derived from an EMBL/GenBank/DDBJ whole genome shotgun (WGS) entry which is preliminary data.</text>
</comment>
<reference evidence="4" key="1">
    <citation type="journal article" date="2014" name="Int. J. Syst. Evol. Microbiol.">
        <title>Complete genome sequence of Corynebacterium casei LMG S-19264T (=DSM 44701T), isolated from a smear-ripened cheese.</title>
        <authorList>
            <consortium name="US DOE Joint Genome Institute (JGI-PGF)"/>
            <person name="Walter F."/>
            <person name="Albersmeier A."/>
            <person name="Kalinowski J."/>
            <person name="Ruckert C."/>
        </authorList>
    </citation>
    <scope>NUCLEOTIDE SEQUENCE</scope>
    <source>
        <strain evidence="4">JCM 31311</strain>
    </source>
</reference>
<dbReference type="InterPro" id="IPR005653">
    <property type="entry name" value="OstA-like_N"/>
</dbReference>
<feature type="region of interest" description="Disordered" evidence="1">
    <location>
        <begin position="26"/>
        <end position="94"/>
    </location>
</feature>
<feature type="compositionally biased region" description="Pro residues" evidence="1">
    <location>
        <begin position="343"/>
        <end position="360"/>
    </location>
</feature>
<proteinExistence type="predicted"/>
<evidence type="ECO:0000313" key="5">
    <source>
        <dbReference type="Proteomes" id="UP000603865"/>
    </source>
</evidence>
<feature type="signal peptide" evidence="2">
    <location>
        <begin position="1"/>
        <end position="24"/>
    </location>
</feature>
<dbReference type="EMBL" id="BMQL01000010">
    <property type="protein sequence ID" value="GGR08317.1"/>
    <property type="molecule type" value="Genomic_DNA"/>
</dbReference>
<gene>
    <name evidence="4" type="ORF">GCM10008957_21310</name>
</gene>